<dbReference type="InterPro" id="IPR004791">
    <property type="entry name" value="UvrC"/>
</dbReference>
<keyword evidence="5 7" id="KW-0234">DNA repair</keyword>
<comment type="subunit">
    <text evidence="7">Interacts with UvrB in an incision complex.</text>
</comment>
<dbReference type="Pfam" id="PF08459">
    <property type="entry name" value="UvrC_RNaseH_dom"/>
    <property type="match status" value="1"/>
</dbReference>
<dbReference type="SUPFAM" id="SSF47781">
    <property type="entry name" value="RuvA domain 2-like"/>
    <property type="match status" value="1"/>
</dbReference>
<comment type="function">
    <text evidence="7">The UvrABC repair system catalyzes the recognition and processing of DNA lesions. UvrC both incises the 5' and 3' sides of the lesion. The N-terminal half is responsible for the 3' incision and the C-terminal half is responsible for the 5' incision.</text>
</comment>
<evidence type="ECO:0000256" key="3">
    <source>
        <dbReference type="ARBA" id="ARBA00022769"/>
    </source>
</evidence>
<evidence type="ECO:0000259" key="11">
    <source>
        <dbReference type="PROSITE" id="PS50165"/>
    </source>
</evidence>
<protein>
    <recommendedName>
        <fullName evidence="7">UvrABC system protein C</fullName>
        <shortName evidence="7">Protein UvrC</shortName>
    </recommendedName>
    <alternativeName>
        <fullName evidence="7">Excinuclease ABC subunit C</fullName>
    </alternativeName>
</protein>
<dbReference type="NCBIfam" id="NF001824">
    <property type="entry name" value="PRK00558.1-5"/>
    <property type="match status" value="1"/>
</dbReference>
<dbReference type="Proteomes" id="UP000606921">
    <property type="component" value="Unassembled WGS sequence"/>
</dbReference>
<dbReference type="InterPro" id="IPR010994">
    <property type="entry name" value="RuvA_2-like"/>
</dbReference>
<dbReference type="InterPro" id="IPR001943">
    <property type="entry name" value="UVR_dom"/>
</dbReference>
<dbReference type="InterPro" id="IPR038476">
    <property type="entry name" value="UvrC_RNase_H_dom_sf"/>
</dbReference>
<dbReference type="CDD" id="cd10434">
    <property type="entry name" value="GIY-YIG_UvrC_Cho"/>
    <property type="match status" value="1"/>
</dbReference>
<dbReference type="PANTHER" id="PTHR30562:SF1">
    <property type="entry name" value="UVRABC SYSTEM PROTEIN C"/>
    <property type="match status" value="1"/>
</dbReference>
<comment type="caution">
    <text evidence="12">The sequence shown here is derived from an EMBL/GenBank/DDBJ whole genome shotgun (WGS) entry which is preliminary data.</text>
</comment>
<feature type="region of interest" description="Disordered" evidence="8">
    <location>
        <begin position="1"/>
        <end position="25"/>
    </location>
</feature>
<evidence type="ECO:0000256" key="1">
    <source>
        <dbReference type="ARBA" id="ARBA00022490"/>
    </source>
</evidence>
<evidence type="ECO:0000256" key="8">
    <source>
        <dbReference type="SAM" id="MobiDB-lite"/>
    </source>
</evidence>
<dbReference type="InterPro" id="IPR000305">
    <property type="entry name" value="GIY-YIG_endonuc"/>
</dbReference>
<dbReference type="InterPro" id="IPR001162">
    <property type="entry name" value="UvrC_RNase_H_dom"/>
</dbReference>
<keyword evidence="2 7" id="KW-0227">DNA damage</keyword>
<dbReference type="InterPro" id="IPR036876">
    <property type="entry name" value="UVR_dom_sf"/>
</dbReference>
<dbReference type="SUPFAM" id="SSF46600">
    <property type="entry name" value="C-terminal UvrC-binding domain of UvrB"/>
    <property type="match status" value="1"/>
</dbReference>
<dbReference type="InterPro" id="IPR003583">
    <property type="entry name" value="Hlx-hairpin-Hlx_DNA-bd_motif"/>
</dbReference>
<dbReference type="Gene3D" id="1.10.150.20">
    <property type="entry name" value="5' to 3' exonuclease, C-terminal subdomain"/>
    <property type="match status" value="1"/>
</dbReference>
<dbReference type="RefSeq" id="WP_142521144.1">
    <property type="nucleotide sequence ID" value="NZ_CABFWF030000010.1"/>
</dbReference>
<dbReference type="PANTHER" id="PTHR30562">
    <property type="entry name" value="UVRC/OXIDOREDUCTASE"/>
    <property type="match status" value="1"/>
</dbReference>
<evidence type="ECO:0000256" key="4">
    <source>
        <dbReference type="ARBA" id="ARBA00022881"/>
    </source>
</evidence>
<dbReference type="Pfam" id="PF02151">
    <property type="entry name" value="UVR"/>
    <property type="match status" value="1"/>
</dbReference>
<keyword evidence="3 7" id="KW-0228">DNA excision</keyword>
<dbReference type="InterPro" id="IPR047296">
    <property type="entry name" value="GIY-YIG_UvrC_Cho"/>
</dbReference>
<comment type="subcellular location">
    <subcellularLocation>
        <location evidence="7">Cytoplasm</location>
    </subcellularLocation>
</comment>
<evidence type="ECO:0000256" key="5">
    <source>
        <dbReference type="ARBA" id="ARBA00023204"/>
    </source>
</evidence>
<dbReference type="Pfam" id="PF14520">
    <property type="entry name" value="HHH_5"/>
    <property type="match status" value="1"/>
</dbReference>
<evidence type="ECO:0000313" key="12">
    <source>
        <dbReference type="EMBL" id="CAD7033722.1"/>
    </source>
</evidence>
<dbReference type="PROSITE" id="PS50165">
    <property type="entry name" value="UVRC"/>
    <property type="match status" value="1"/>
</dbReference>
<dbReference type="EMBL" id="CABFWF030000010">
    <property type="protein sequence ID" value="CAD7033722.1"/>
    <property type="molecule type" value="Genomic_DNA"/>
</dbReference>
<feature type="compositionally biased region" description="Acidic residues" evidence="8">
    <location>
        <begin position="14"/>
        <end position="24"/>
    </location>
</feature>
<dbReference type="SUPFAM" id="SSF82771">
    <property type="entry name" value="GIY-YIG endonuclease"/>
    <property type="match status" value="1"/>
</dbReference>
<gene>
    <name evidence="7" type="primary">uvrC</name>
    <name evidence="12" type="ORF">REJC140_03223</name>
</gene>
<dbReference type="Pfam" id="PF01541">
    <property type="entry name" value="GIY-YIG"/>
    <property type="match status" value="1"/>
</dbReference>
<evidence type="ECO:0000256" key="2">
    <source>
        <dbReference type="ARBA" id="ARBA00022763"/>
    </source>
</evidence>
<dbReference type="Gene3D" id="3.40.1440.10">
    <property type="entry name" value="GIY-YIG endonuclease"/>
    <property type="match status" value="1"/>
</dbReference>
<evidence type="ECO:0000256" key="7">
    <source>
        <dbReference type="HAMAP-Rule" id="MF_00203"/>
    </source>
</evidence>
<dbReference type="NCBIfam" id="TIGR00194">
    <property type="entry name" value="uvrC"/>
    <property type="match status" value="1"/>
</dbReference>
<dbReference type="InterPro" id="IPR035901">
    <property type="entry name" value="GIY-YIG_endonuc_sf"/>
</dbReference>
<dbReference type="SMART" id="SM00278">
    <property type="entry name" value="HhH1"/>
    <property type="match status" value="2"/>
</dbReference>
<keyword evidence="6 7" id="KW-0742">SOS response</keyword>
<keyword evidence="4 7" id="KW-0267">Excision nuclease</keyword>
<evidence type="ECO:0000256" key="6">
    <source>
        <dbReference type="ARBA" id="ARBA00023236"/>
    </source>
</evidence>
<comment type="similarity">
    <text evidence="7">Belongs to the UvrC family.</text>
</comment>
<name>A0ABM8PJN8_9HYPH</name>
<sequence>MNSAKLPDGGVLYDETEEDEDDGLPLDAEPARMLAIDWSEALKNESGLKGADLIAEFVKHLPNAPGVYRMFNEAGDVMYVGKARSLKKRVGNYAQGRVHSNRLSRMVRETTHMEFVTTRTETEALLLEANLIKRLRPRFNVLLRDDKSFPYILITGDHRAPAIFKHRGARARKGDYFGPFASASAVGRTINSLQRAFLLRTCTDSVFETRTRPCLLYQIKRCSAPCTHEISDEGYAALVQEAKDFLSGKSQNVKAAIAAQMQEASEDLDFERAAIYRDRLAALSHVQSHQGINPAGVEEADVFAIHHEGGLTCIQVFFFRTGQNWGNRAYFPKADPQMSGAEVLNAFLAQFYDDKPVPRQILLSQQVEEQELLAMAFCEKAGHRVTISVPQRGEKRDLVDHVLANAREAHGRKLAETSSQARLLKGLAETFGLPYVPRRIEIYDNSHIMGTNAVGGMVVAGPEGFVKNQYRKFNIRSTDITPGDDFGMMREVMTRRFSRLLKEEGIPDRTQARTDEADSPFPAWPDVILIDGGQGQMTAVRAILDELGVRDVVTAIGVAKGVDRDAGRERFFTDGRSDFSLPPRDPVLYFVQRMRDEAHRFAIGSHRARRKKEMVRNPLDEIAGIGPGRKRKLLQHFGTAKAVSRAGLNDLMSVEGISEAVAKQIYHHFHENRSG</sequence>
<dbReference type="PROSITE" id="PS50164">
    <property type="entry name" value="GIY_YIG"/>
    <property type="match status" value="1"/>
</dbReference>
<feature type="domain" description="UVR" evidence="9">
    <location>
        <begin position="251"/>
        <end position="286"/>
    </location>
</feature>
<keyword evidence="1 7" id="KW-0963">Cytoplasm</keyword>
<evidence type="ECO:0000259" key="9">
    <source>
        <dbReference type="PROSITE" id="PS50151"/>
    </source>
</evidence>
<organism evidence="12 13">
    <name type="scientific">Pseudorhizobium endolithicum</name>
    <dbReference type="NCBI Taxonomy" id="1191678"/>
    <lineage>
        <taxon>Bacteria</taxon>
        <taxon>Pseudomonadati</taxon>
        <taxon>Pseudomonadota</taxon>
        <taxon>Alphaproteobacteria</taxon>
        <taxon>Hyphomicrobiales</taxon>
        <taxon>Rhizobiaceae</taxon>
        <taxon>Rhizobium/Agrobacterium group</taxon>
        <taxon>Pseudorhizobium</taxon>
    </lineage>
</organism>
<reference evidence="12 13" key="1">
    <citation type="submission" date="2020-11" db="EMBL/GenBank/DDBJ databases">
        <authorList>
            <person name="Lassalle F."/>
        </authorList>
    </citation>
    <scope>NUCLEOTIDE SEQUENCE [LARGE SCALE GENOMIC DNA]</scope>
    <source>
        <strain evidence="12 13">JC140</strain>
    </source>
</reference>
<dbReference type="Gene3D" id="3.30.420.340">
    <property type="entry name" value="UvrC, RNAse H endonuclease domain"/>
    <property type="match status" value="1"/>
</dbReference>
<dbReference type="HAMAP" id="MF_00203">
    <property type="entry name" value="UvrC"/>
    <property type="match status" value="1"/>
</dbReference>
<dbReference type="SMART" id="SM00465">
    <property type="entry name" value="GIYc"/>
    <property type="match status" value="1"/>
</dbReference>
<proteinExistence type="inferred from homology"/>
<dbReference type="Pfam" id="PF22920">
    <property type="entry name" value="UvrC_RNaseH"/>
    <property type="match status" value="1"/>
</dbReference>
<dbReference type="Gene3D" id="4.10.860.10">
    <property type="entry name" value="UVR domain"/>
    <property type="match status" value="1"/>
</dbReference>
<evidence type="ECO:0000259" key="10">
    <source>
        <dbReference type="PROSITE" id="PS50164"/>
    </source>
</evidence>
<dbReference type="PROSITE" id="PS50151">
    <property type="entry name" value="UVR"/>
    <property type="match status" value="1"/>
</dbReference>
<keyword evidence="13" id="KW-1185">Reference proteome</keyword>
<evidence type="ECO:0000313" key="13">
    <source>
        <dbReference type="Proteomes" id="UP000606921"/>
    </source>
</evidence>
<accession>A0ABM8PJN8</accession>
<feature type="domain" description="GIY-YIG" evidence="10">
    <location>
        <begin position="63"/>
        <end position="141"/>
    </location>
</feature>
<feature type="domain" description="UvrC family homology region profile" evidence="11">
    <location>
        <begin position="302"/>
        <end position="544"/>
    </location>
</feature>
<dbReference type="InterPro" id="IPR050066">
    <property type="entry name" value="UvrABC_protein_C"/>
</dbReference>